<evidence type="ECO:0000313" key="3">
    <source>
        <dbReference type="EMBL" id="HHQ49963.1"/>
    </source>
</evidence>
<accession>A0A7J2T9Z7</accession>
<dbReference type="PANTHER" id="PTHR46211">
    <property type="entry name" value="GLYCEROPHOSPHORYL DIESTER PHOSPHODIESTERASE"/>
    <property type="match status" value="1"/>
</dbReference>
<organism evidence="2">
    <name type="scientific">Ignisphaera aggregans</name>
    <dbReference type="NCBI Taxonomy" id="334771"/>
    <lineage>
        <taxon>Archaea</taxon>
        <taxon>Thermoproteota</taxon>
        <taxon>Thermoprotei</taxon>
        <taxon>Desulfurococcales</taxon>
        <taxon>Desulfurococcaceae</taxon>
        <taxon>Ignisphaera</taxon>
    </lineage>
</organism>
<dbReference type="PROSITE" id="PS51704">
    <property type="entry name" value="GP_PDE"/>
    <property type="match status" value="1"/>
</dbReference>
<evidence type="ECO:0000259" key="1">
    <source>
        <dbReference type="PROSITE" id="PS51704"/>
    </source>
</evidence>
<protein>
    <submittedName>
        <fullName evidence="2">Glycerophosphodiester phosphodiesterase</fullName>
    </submittedName>
</protein>
<gene>
    <name evidence="3" type="ORF">ENM66_01225</name>
    <name evidence="2" type="ORF">ENP99_03660</name>
</gene>
<dbReference type="InterPro" id="IPR030395">
    <property type="entry name" value="GP_PDE_dom"/>
</dbReference>
<reference evidence="2" key="1">
    <citation type="journal article" date="2020" name="mSystems">
        <title>Genome- and Community-Level Interaction Insights into Carbon Utilization and Element Cycling Functions of Hydrothermarchaeota in Hydrothermal Sediment.</title>
        <authorList>
            <person name="Zhou Z."/>
            <person name="Liu Y."/>
            <person name="Xu W."/>
            <person name="Pan J."/>
            <person name="Luo Z.H."/>
            <person name="Li M."/>
        </authorList>
    </citation>
    <scope>NUCLEOTIDE SEQUENCE [LARGE SCALE GENOMIC DNA]</scope>
    <source>
        <strain evidence="3">SpSt-1105</strain>
        <strain evidence="2">SpSt-27</strain>
    </source>
</reference>
<dbReference type="CDD" id="cd08556">
    <property type="entry name" value="GDPD"/>
    <property type="match status" value="1"/>
</dbReference>
<dbReference type="EMBL" id="DSLL01000032">
    <property type="protein sequence ID" value="HEH31191.1"/>
    <property type="molecule type" value="Genomic_DNA"/>
</dbReference>
<evidence type="ECO:0000313" key="2">
    <source>
        <dbReference type="EMBL" id="HEH31191.1"/>
    </source>
</evidence>
<dbReference type="SUPFAM" id="SSF51695">
    <property type="entry name" value="PLC-like phosphodiesterases"/>
    <property type="match status" value="1"/>
</dbReference>
<dbReference type="PANTHER" id="PTHR46211:SF1">
    <property type="entry name" value="GLYCEROPHOSPHODIESTER PHOSPHODIESTERASE, CYTOPLASMIC"/>
    <property type="match status" value="1"/>
</dbReference>
<name>A0A7J2T9Z7_9CREN</name>
<dbReference type="EMBL" id="DRYQ01000015">
    <property type="protein sequence ID" value="HHQ49963.1"/>
    <property type="molecule type" value="Genomic_DNA"/>
</dbReference>
<comment type="caution">
    <text evidence="2">The sequence shown here is derived from an EMBL/GenBank/DDBJ whole genome shotgun (WGS) entry which is preliminary data.</text>
</comment>
<sequence>MDNESEWKHSFLFIAHRGASMHAPENTLTAFKKALEMGADAIEFDVRRTYDGIPVLVHDEDLRRVAGISRRVLELKLEELKKIKVFSIETIPTLEEVLQELGGKVVMFMEIKDVGLEEVVTTLIKQYNVVDQSLVISFNYNILTKVKELYRRVEIGLLSNTPSIPISVAIKSGAMAILPKHTTITPQVIKEAHAKKLKVYTWTINDVAQALKVINYGVDGIATDNLVLKSMISKQAMLTRFFKR</sequence>
<proteinExistence type="predicted"/>
<dbReference type="Pfam" id="PF03009">
    <property type="entry name" value="GDPD"/>
    <property type="match status" value="1"/>
</dbReference>
<dbReference type="InterPro" id="IPR017946">
    <property type="entry name" value="PLC-like_Pdiesterase_TIM-brl"/>
</dbReference>
<dbReference type="Gene3D" id="3.20.20.190">
    <property type="entry name" value="Phosphatidylinositol (PI) phosphodiesterase"/>
    <property type="match status" value="1"/>
</dbReference>
<feature type="domain" description="GP-PDE" evidence="1">
    <location>
        <begin position="11"/>
        <end position="233"/>
    </location>
</feature>
<dbReference type="GO" id="GO:0008081">
    <property type="term" value="F:phosphoric diester hydrolase activity"/>
    <property type="evidence" value="ECO:0007669"/>
    <property type="project" value="InterPro"/>
</dbReference>
<dbReference type="AlphaFoldDB" id="A0A7J2T9Z7"/>
<dbReference type="PROSITE" id="PS50007">
    <property type="entry name" value="PIPLC_X_DOMAIN"/>
    <property type="match status" value="1"/>
</dbReference>
<dbReference type="GO" id="GO:0006629">
    <property type="term" value="P:lipid metabolic process"/>
    <property type="evidence" value="ECO:0007669"/>
    <property type="project" value="InterPro"/>
</dbReference>